<evidence type="ECO:0000313" key="1">
    <source>
        <dbReference type="EMBL" id="PNR34383.1"/>
    </source>
</evidence>
<dbReference type="Gramene" id="Pp3c19_16299V3.1">
    <property type="protein sequence ID" value="PAC:32938550.CDS.1"/>
    <property type="gene ID" value="Pp3c19_16299"/>
</dbReference>
<dbReference type="Proteomes" id="UP000006727">
    <property type="component" value="Chromosome 19"/>
</dbReference>
<reference evidence="1 3" key="1">
    <citation type="journal article" date="2008" name="Science">
        <title>The Physcomitrella genome reveals evolutionary insights into the conquest of land by plants.</title>
        <authorList>
            <person name="Rensing S."/>
            <person name="Lang D."/>
            <person name="Zimmer A."/>
            <person name="Terry A."/>
            <person name="Salamov A."/>
            <person name="Shapiro H."/>
            <person name="Nishiyama T."/>
            <person name="Perroud P.-F."/>
            <person name="Lindquist E."/>
            <person name="Kamisugi Y."/>
            <person name="Tanahashi T."/>
            <person name="Sakakibara K."/>
            <person name="Fujita T."/>
            <person name="Oishi K."/>
            <person name="Shin-I T."/>
            <person name="Kuroki Y."/>
            <person name="Toyoda A."/>
            <person name="Suzuki Y."/>
            <person name="Hashimoto A."/>
            <person name="Yamaguchi K."/>
            <person name="Sugano A."/>
            <person name="Kohara Y."/>
            <person name="Fujiyama A."/>
            <person name="Anterola A."/>
            <person name="Aoki S."/>
            <person name="Ashton N."/>
            <person name="Barbazuk W.B."/>
            <person name="Barker E."/>
            <person name="Bennetzen J."/>
            <person name="Bezanilla M."/>
            <person name="Blankenship R."/>
            <person name="Cho S.H."/>
            <person name="Dutcher S."/>
            <person name="Estelle M."/>
            <person name="Fawcett J.A."/>
            <person name="Gundlach H."/>
            <person name="Hanada K."/>
            <person name="Heyl A."/>
            <person name="Hicks K.A."/>
            <person name="Hugh J."/>
            <person name="Lohr M."/>
            <person name="Mayer K."/>
            <person name="Melkozernov A."/>
            <person name="Murata T."/>
            <person name="Nelson D."/>
            <person name="Pils B."/>
            <person name="Prigge M."/>
            <person name="Reiss B."/>
            <person name="Renner T."/>
            <person name="Rombauts S."/>
            <person name="Rushton P."/>
            <person name="Sanderfoot A."/>
            <person name="Schween G."/>
            <person name="Shiu S.-H."/>
            <person name="Stueber K."/>
            <person name="Theodoulou F.L."/>
            <person name="Tu H."/>
            <person name="Van de Peer Y."/>
            <person name="Verrier P.J."/>
            <person name="Waters E."/>
            <person name="Wood A."/>
            <person name="Yang L."/>
            <person name="Cove D."/>
            <person name="Cuming A."/>
            <person name="Hasebe M."/>
            <person name="Lucas S."/>
            <person name="Mishler D.B."/>
            <person name="Reski R."/>
            <person name="Grigoriev I."/>
            <person name="Quatrano R.S."/>
            <person name="Boore J.L."/>
        </authorList>
    </citation>
    <scope>NUCLEOTIDE SEQUENCE [LARGE SCALE GENOMIC DNA]</scope>
    <source>
        <strain evidence="2 3">cv. Gransden 2004</strain>
    </source>
</reference>
<gene>
    <name evidence="1" type="ORF">PHYPA_024200</name>
</gene>
<keyword evidence="3" id="KW-1185">Reference proteome</keyword>
<reference evidence="2" key="3">
    <citation type="submission" date="2020-12" db="UniProtKB">
        <authorList>
            <consortium name="EnsemblPlants"/>
        </authorList>
    </citation>
    <scope>IDENTIFICATION</scope>
</reference>
<name>A0A2K1IYM2_PHYPA</name>
<dbReference type="EnsemblPlants" id="Pp3c19_16299V3.1">
    <property type="protein sequence ID" value="PAC:32938550.CDS.1"/>
    <property type="gene ID" value="Pp3c19_16299"/>
</dbReference>
<proteinExistence type="predicted"/>
<dbReference type="EMBL" id="ABEU02000019">
    <property type="protein sequence ID" value="PNR34383.1"/>
    <property type="molecule type" value="Genomic_DNA"/>
</dbReference>
<evidence type="ECO:0000313" key="2">
    <source>
        <dbReference type="EnsemblPlants" id="PAC:32938550.CDS.1"/>
    </source>
</evidence>
<dbReference type="AlphaFoldDB" id="A0A2K1IYM2"/>
<reference evidence="1 3" key="2">
    <citation type="journal article" date="2018" name="Plant J.">
        <title>The Physcomitrella patens chromosome-scale assembly reveals moss genome structure and evolution.</title>
        <authorList>
            <person name="Lang D."/>
            <person name="Ullrich K.K."/>
            <person name="Murat F."/>
            <person name="Fuchs J."/>
            <person name="Jenkins J."/>
            <person name="Haas F.B."/>
            <person name="Piednoel M."/>
            <person name="Gundlach H."/>
            <person name="Van Bel M."/>
            <person name="Meyberg R."/>
            <person name="Vives C."/>
            <person name="Morata J."/>
            <person name="Symeonidi A."/>
            <person name="Hiss M."/>
            <person name="Muchero W."/>
            <person name="Kamisugi Y."/>
            <person name="Saleh O."/>
            <person name="Blanc G."/>
            <person name="Decker E.L."/>
            <person name="van Gessel N."/>
            <person name="Grimwood J."/>
            <person name="Hayes R.D."/>
            <person name="Graham S.W."/>
            <person name="Gunter L.E."/>
            <person name="McDaniel S.F."/>
            <person name="Hoernstein S.N.W."/>
            <person name="Larsson A."/>
            <person name="Li F.W."/>
            <person name="Perroud P.F."/>
            <person name="Phillips J."/>
            <person name="Ranjan P."/>
            <person name="Rokshar D.S."/>
            <person name="Rothfels C.J."/>
            <person name="Schneider L."/>
            <person name="Shu S."/>
            <person name="Stevenson D.W."/>
            <person name="Thummler F."/>
            <person name="Tillich M."/>
            <person name="Villarreal Aguilar J.C."/>
            <person name="Widiez T."/>
            <person name="Wong G.K."/>
            <person name="Wymore A."/>
            <person name="Zhang Y."/>
            <person name="Zimmer A.D."/>
            <person name="Quatrano R.S."/>
            <person name="Mayer K.F.X."/>
            <person name="Goodstein D."/>
            <person name="Casacuberta J.M."/>
            <person name="Vandepoele K."/>
            <person name="Reski R."/>
            <person name="Cuming A.C."/>
            <person name="Tuskan G.A."/>
            <person name="Maumus F."/>
            <person name="Salse J."/>
            <person name="Schmutz J."/>
            <person name="Rensing S.A."/>
        </authorList>
    </citation>
    <scope>NUCLEOTIDE SEQUENCE [LARGE SCALE GENOMIC DNA]</scope>
    <source>
        <strain evidence="2 3">cv. Gransden 2004</strain>
    </source>
</reference>
<accession>A0A2K1IYM2</accession>
<dbReference type="InParanoid" id="A0A2K1IYM2"/>
<protein>
    <submittedName>
        <fullName evidence="1 2">Uncharacterized protein</fullName>
    </submittedName>
</protein>
<evidence type="ECO:0000313" key="3">
    <source>
        <dbReference type="Proteomes" id="UP000006727"/>
    </source>
</evidence>
<sequence>MLRRVIQVTQCWVSHVKHQGMHTALCFQHFYKIRSLLKLEHTHPIPSKTKHCSIYIFVTSNKLVVVEYKFKHTRI</sequence>
<organism evidence="1">
    <name type="scientific">Physcomitrium patens</name>
    <name type="common">Spreading-leaved earth moss</name>
    <name type="synonym">Physcomitrella patens</name>
    <dbReference type="NCBI Taxonomy" id="3218"/>
    <lineage>
        <taxon>Eukaryota</taxon>
        <taxon>Viridiplantae</taxon>
        <taxon>Streptophyta</taxon>
        <taxon>Embryophyta</taxon>
        <taxon>Bryophyta</taxon>
        <taxon>Bryophytina</taxon>
        <taxon>Bryopsida</taxon>
        <taxon>Funariidae</taxon>
        <taxon>Funariales</taxon>
        <taxon>Funariaceae</taxon>
        <taxon>Physcomitrium</taxon>
    </lineage>
</organism>